<sequence>MGVNLVIVLVQIGNKPFISPKAYLKSAKYSLLYFCGDSLHVVDIQHNISISY</sequence>
<proteinExistence type="predicted"/>
<comment type="caution">
    <text evidence="1">The sequence shown here is derived from an EMBL/GenBank/DDBJ whole genome shotgun (WGS) entry which is preliminary data.</text>
</comment>
<accession>A0A098LW61</accession>
<reference evidence="2" key="1">
    <citation type="journal article" date="2014" name="Genome Announc.">
        <title>Draft Genome Sequence of Marine Flavobacterium Jejuia pallidilutea Strain 11shimoA1 and Pigmentation Mutants.</title>
        <authorList>
            <person name="Takatani N."/>
            <person name="Nakanishi M."/>
            <person name="Meirelles P."/>
            <person name="Mino S."/>
            <person name="Suda W."/>
            <person name="Oshima K."/>
            <person name="Hattori M."/>
            <person name="Ohkuma M."/>
            <person name="Hosokawa M."/>
            <person name="Miyashita K."/>
            <person name="Thompson F.L."/>
            <person name="Niwa A."/>
            <person name="Sawabe T."/>
            <person name="Sawabe T."/>
        </authorList>
    </citation>
    <scope>NUCLEOTIDE SEQUENCE [LARGE SCALE GENOMIC DNA]</scope>
    <source>
        <strain evidence="2">JCM 19538</strain>
    </source>
</reference>
<evidence type="ECO:0000313" key="2">
    <source>
        <dbReference type="Proteomes" id="UP000030184"/>
    </source>
</evidence>
<dbReference type="AlphaFoldDB" id="A0A098LW61"/>
<gene>
    <name evidence="1" type="ORF">JCM19538_404</name>
</gene>
<evidence type="ECO:0000313" key="1">
    <source>
        <dbReference type="EMBL" id="GAL90639.1"/>
    </source>
</evidence>
<dbReference type="Proteomes" id="UP000030184">
    <property type="component" value="Unassembled WGS sequence"/>
</dbReference>
<keyword evidence="2" id="KW-1185">Reference proteome</keyword>
<protein>
    <submittedName>
        <fullName evidence="1">Uncharacterized protein</fullName>
    </submittedName>
</protein>
<organism evidence="1 2">
    <name type="scientific">Jejuia pallidilutea</name>
    <dbReference type="NCBI Taxonomy" id="504487"/>
    <lineage>
        <taxon>Bacteria</taxon>
        <taxon>Pseudomonadati</taxon>
        <taxon>Bacteroidota</taxon>
        <taxon>Flavobacteriia</taxon>
        <taxon>Flavobacteriales</taxon>
        <taxon>Flavobacteriaceae</taxon>
        <taxon>Jejuia</taxon>
    </lineage>
</organism>
<dbReference type="EMBL" id="BBNY01000076">
    <property type="protein sequence ID" value="GAL90639.1"/>
    <property type="molecule type" value="Genomic_DNA"/>
</dbReference>
<name>A0A098LW61_9FLAO</name>